<accession>A0A8S1IR49</accession>
<dbReference type="GO" id="GO:0005737">
    <property type="term" value="C:cytoplasm"/>
    <property type="evidence" value="ECO:0007669"/>
    <property type="project" value="TreeGrafter"/>
</dbReference>
<dbReference type="InterPro" id="IPR027277">
    <property type="entry name" value="NadC/ModD"/>
</dbReference>
<proteinExistence type="inferred from homology"/>
<protein>
    <recommendedName>
        <fullName evidence="4">Quinolinate phosphoribosyl transferase C-terminal domain-containing protein</fullName>
    </recommendedName>
</protein>
<dbReference type="EMBL" id="CAJHUC010000651">
    <property type="protein sequence ID" value="CAD7697396.1"/>
    <property type="molecule type" value="Genomic_DNA"/>
</dbReference>
<evidence type="ECO:0000256" key="2">
    <source>
        <dbReference type="ARBA" id="ARBA00009400"/>
    </source>
</evidence>
<keyword evidence="6" id="KW-1185">Reference proteome</keyword>
<dbReference type="GO" id="GO:0009435">
    <property type="term" value="P:NAD+ biosynthetic process"/>
    <property type="evidence" value="ECO:0007669"/>
    <property type="project" value="InterPro"/>
</dbReference>
<evidence type="ECO:0000259" key="4">
    <source>
        <dbReference type="Pfam" id="PF01729"/>
    </source>
</evidence>
<dbReference type="InterPro" id="IPR002638">
    <property type="entry name" value="Quinolinate_PRibosylTrfase_C"/>
</dbReference>
<comment type="similarity">
    <text evidence="2">Belongs to the NadC/ModD family.</text>
</comment>
<dbReference type="Gene3D" id="3.20.20.70">
    <property type="entry name" value="Aldolase class I"/>
    <property type="match status" value="1"/>
</dbReference>
<evidence type="ECO:0000256" key="3">
    <source>
        <dbReference type="ARBA" id="ARBA00022676"/>
    </source>
</evidence>
<dbReference type="SUPFAM" id="SSF51690">
    <property type="entry name" value="Nicotinate/Quinolinate PRTase C-terminal domain-like"/>
    <property type="match status" value="1"/>
</dbReference>
<dbReference type="Proteomes" id="UP000708148">
    <property type="component" value="Unassembled WGS sequence"/>
</dbReference>
<dbReference type="GO" id="GO:0034213">
    <property type="term" value="P:quinolinate catabolic process"/>
    <property type="evidence" value="ECO:0007669"/>
    <property type="project" value="TreeGrafter"/>
</dbReference>
<organism evidence="5 6">
    <name type="scientific">Ostreobium quekettii</name>
    <dbReference type="NCBI Taxonomy" id="121088"/>
    <lineage>
        <taxon>Eukaryota</taxon>
        <taxon>Viridiplantae</taxon>
        <taxon>Chlorophyta</taxon>
        <taxon>core chlorophytes</taxon>
        <taxon>Ulvophyceae</taxon>
        <taxon>TCBD clade</taxon>
        <taxon>Bryopsidales</taxon>
        <taxon>Ostreobineae</taxon>
        <taxon>Ostreobiaceae</taxon>
        <taxon>Ostreobium</taxon>
    </lineage>
</organism>
<dbReference type="InterPro" id="IPR013785">
    <property type="entry name" value="Aldolase_TIM"/>
</dbReference>
<dbReference type="PANTHER" id="PTHR32179:SF3">
    <property type="entry name" value="NICOTINATE-NUCLEOTIDE PYROPHOSPHORYLASE [CARBOXYLATING]"/>
    <property type="match status" value="1"/>
</dbReference>
<dbReference type="PANTHER" id="PTHR32179">
    <property type="entry name" value="NICOTINATE-NUCLEOTIDE PYROPHOSPHORYLASE [CARBOXYLATING]"/>
    <property type="match status" value="1"/>
</dbReference>
<dbReference type="Pfam" id="PF01729">
    <property type="entry name" value="QRPTase_C"/>
    <property type="match status" value="1"/>
</dbReference>
<evidence type="ECO:0000256" key="1">
    <source>
        <dbReference type="ARBA" id="ARBA00004790"/>
    </source>
</evidence>
<dbReference type="AlphaFoldDB" id="A0A8S1IR49"/>
<comment type="caution">
    <text evidence="5">The sequence shown here is derived from an EMBL/GenBank/DDBJ whole genome shotgun (WGS) entry which is preliminary data.</text>
</comment>
<dbReference type="OrthoDB" id="10067394at2759"/>
<dbReference type="InterPro" id="IPR036068">
    <property type="entry name" value="Nicotinate_pribotase-like_C"/>
</dbReference>
<gene>
    <name evidence="5" type="ORF">OSTQU699_LOCUS2757</name>
</gene>
<comment type="pathway">
    <text evidence="1">Cofactor biosynthesis; NAD(+) biosynthesis.</text>
</comment>
<keyword evidence="3" id="KW-0328">Glycosyltransferase</keyword>
<dbReference type="InterPro" id="IPR037128">
    <property type="entry name" value="Quinolinate_PRibosylTase_N_sf"/>
</dbReference>
<keyword evidence="3" id="KW-0808">Transferase</keyword>
<sequence length="198" mass="21145">MQRMSGIATATSKMVEAVKGTDAKILDTRKTAPGLRVLDKWAVLIGGGNNHRMGLFDMVMIKDNHIAVAGGIKPAISRATEYLQQNELQGTGIEVETSSLDEVQEVLEALDEMPNCRVMRVMLDNMATRDSKKPGGVDTSLLREAVAKIDRRVDTEASGNVTLESVSEIASTGVTFISSGALTHSVAALDISLNISTS</sequence>
<name>A0A8S1IR49_9CHLO</name>
<reference evidence="5" key="1">
    <citation type="submission" date="2020-12" db="EMBL/GenBank/DDBJ databases">
        <authorList>
            <person name="Iha C."/>
        </authorList>
    </citation>
    <scope>NUCLEOTIDE SEQUENCE</scope>
</reference>
<dbReference type="Gene3D" id="3.90.1170.20">
    <property type="entry name" value="Quinolinate phosphoribosyl transferase, N-terminal domain"/>
    <property type="match status" value="1"/>
</dbReference>
<dbReference type="GO" id="GO:0004514">
    <property type="term" value="F:nicotinate-nucleotide diphosphorylase (carboxylating) activity"/>
    <property type="evidence" value="ECO:0007669"/>
    <property type="project" value="InterPro"/>
</dbReference>
<evidence type="ECO:0000313" key="5">
    <source>
        <dbReference type="EMBL" id="CAD7697396.1"/>
    </source>
</evidence>
<feature type="domain" description="Quinolinate phosphoribosyl transferase C-terminal" evidence="4">
    <location>
        <begin position="7"/>
        <end position="193"/>
    </location>
</feature>
<evidence type="ECO:0000313" key="6">
    <source>
        <dbReference type="Proteomes" id="UP000708148"/>
    </source>
</evidence>
<dbReference type="FunFam" id="3.20.20.70:FF:000149">
    <property type="entry name" value="Nicotinate-nucleotide pyrophosphorylase [carboxylating]"/>
    <property type="match status" value="1"/>
</dbReference>